<organism evidence="2 3">
    <name type="scientific">Streptomyces xiamenensis</name>
    <dbReference type="NCBI Taxonomy" id="408015"/>
    <lineage>
        <taxon>Bacteria</taxon>
        <taxon>Bacillati</taxon>
        <taxon>Actinomycetota</taxon>
        <taxon>Actinomycetes</taxon>
        <taxon>Kitasatosporales</taxon>
        <taxon>Streptomycetaceae</taxon>
        <taxon>Streptomyces</taxon>
    </lineage>
</organism>
<dbReference type="STRING" id="408015.SXIM_53870"/>
<reference evidence="2" key="1">
    <citation type="submission" date="2019-08" db="EMBL/GenBank/DDBJ databases">
        <title>Complete genome sequence of a mangrove-derived Streptomyces xiamenensis.</title>
        <authorList>
            <person name="Xu J."/>
        </authorList>
    </citation>
    <scope>NUCLEOTIDE SEQUENCE</scope>
    <source>
        <strain evidence="2">318</strain>
    </source>
</reference>
<dbReference type="InterPro" id="IPR050490">
    <property type="entry name" value="Bact_solute-bd_prot1"/>
</dbReference>
<dbReference type="PANTHER" id="PTHR43649">
    <property type="entry name" value="ARABINOSE-BINDING PROTEIN-RELATED"/>
    <property type="match status" value="1"/>
</dbReference>
<dbReference type="Pfam" id="PF01547">
    <property type="entry name" value="SBP_bac_1"/>
    <property type="match status" value="1"/>
</dbReference>
<evidence type="ECO:0000313" key="3">
    <source>
        <dbReference type="Proteomes" id="UP000034034"/>
    </source>
</evidence>
<feature type="chain" id="PRO_5039449444" evidence="1">
    <location>
        <begin position="30"/>
        <end position="446"/>
    </location>
</feature>
<dbReference type="AlphaFoldDB" id="A0A0F7CQP5"/>
<dbReference type="SUPFAM" id="SSF53850">
    <property type="entry name" value="Periplasmic binding protein-like II"/>
    <property type="match status" value="1"/>
</dbReference>
<dbReference type="Proteomes" id="UP000034034">
    <property type="component" value="Chromosome"/>
</dbReference>
<dbReference type="Gene3D" id="3.40.190.10">
    <property type="entry name" value="Periplasmic binding protein-like II"/>
    <property type="match status" value="2"/>
</dbReference>
<proteinExistence type="predicted"/>
<dbReference type="HOGENOM" id="CLU_031285_5_0_11"/>
<dbReference type="RefSeq" id="WP_078847049.1">
    <property type="nucleotide sequence ID" value="NZ_CP009922.3"/>
</dbReference>
<keyword evidence="1" id="KW-0732">Signal</keyword>
<accession>A0A0F7CQP5</accession>
<dbReference type="PANTHER" id="PTHR43649:SF12">
    <property type="entry name" value="DIACETYLCHITOBIOSE BINDING PROTEIN DASA"/>
    <property type="match status" value="1"/>
</dbReference>
<gene>
    <name evidence="2" type="ORF">SXIM_53870</name>
</gene>
<dbReference type="KEGG" id="sxi:SXIM_53870"/>
<evidence type="ECO:0000256" key="1">
    <source>
        <dbReference type="SAM" id="SignalP"/>
    </source>
</evidence>
<evidence type="ECO:0000313" key="2">
    <source>
        <dbReference type="EMBL" id="AKG46771.1"/>
    </source>
</evidence>
<dbReference type="EMBL" id="CP009922">
    <property type="protein sequence ID" value="AKG46771.1"/>
    <property type="molecule type" value="Genomic_DNA"/>
</dbReference>
<dbReference type="PROSITE" id="PS51257">
    <property type="entry name" value="PROKAR_LIPOPROTEIN"/>
    <property type="match status" value="1"/>
</dbReference>
<sequence length="446" mass="47400">MRRPITMPHRAPYRARAALAAGTALLAVAACGVGADPVLHPELSEKDVTISFAWWGAGARTQATMEAIELFEADHPNITVEAVYSDWNGYWDRMATATAAGDMADVVQFDQLYLSSYAERGALLDLSTVDNILDPSDLPDAVLDSGRVGDTLYAVPTGATTNGVAVNTTLFERYGVDLPDTDTWTWEDLEEASVALGQASGGEVSGVSPFGVDAFTLTVWARQHGAQLFDSDGQLALPTDVLAGYWQRVLDLIDSGAAPGVARISEKIGLPLDQTSLVTGETAMAFIPAGQFSSYRAAAPDFDFTLVNWPADAQTPEGFQYLKPSMYWAGASTSSHPAEAALLIDFLTNDVRVAELFGLDRGEPGNPAFREAVQPTLDAGGQEALAFTEAMSGEVGDTPPITPNGASDIEVILTRYYQQVIFGETSPEEAAESFLGELGDSIRAAG</sequence>
<dbReference type="InterPro" id="IPR006059">
    <property type="entry name" value="SBP"/>
</dbReference>
<name>A0A0F7CQP5_9ACTN</name>
<dbReference type="PATRIC" id="fig|408015.6.peg.5452"/>
<protein>
    <submittedName>
        <fullName evidence="2">Extracellular solute-binding domain protein</fullName>
    </submittedName>
</protein>
<keyword evidence="3" id="KW-1185">Reference proteome</keyword>
<feature type="signal peptide" evidence="1">
    <location>
        <begin position="1"/>
        <end position="29"/>
    </location>
</feature>